<protein>
    <submittedName>
        <fullName evidence="1">Uncharacterized protein</fullName>
    </submittedName>
</protein>
<evidence type="ECO:0000313" key="2">
    <source>
        <dbReference type="Proteomes" id="UP000031014"/>
    </source>
</evidence>
<comment type="caution">
    <text evidence="1">The sequence shown here is derived from an EMBL/GenBank/DDBJ whole genome shotgun (WGS) entry which is preliminary data.</text>
</comment>
<dbReference type="EMBL" id="BASE01000071">
    <property type="protein sequence ID" value="GAM14889.1"/>
    <property type="molecule type" value="Genomic_DNA"/>
</dbReference>
<dbReference type="AlphaFoldDB" id="A0A0A8X6N1"/>
<evidence type="ECO:0000313" key="1">
    <source>
        <dbReference type="EMBL" id="GAM14889.1"/>
    </source>
</evidence>
<proteinExistence type="predicted"/>
<organism evidence="1 2">
    <name type="scientific">Mesobacillus selenatarsenatis (strain DSM 18680 / JCM 14380 / FERM P-15431 / SF-1)</name>
    <dbReference type="NCBI Taxonomy" id="1321606"/>
    <lineage>
        <taxon>Bacteria</taxon>
        <taxon>Bacillati</taxon>
        <taxon>Bacillota</taxon>
        <taxon>Bacilli</taxon>
        <taxon>Bacillales</taxon>
        <taxon>Bacillaceae</taxon>
        <taxon>Mesobacillus</taxon>
    </lineage>
</organism>
<accession>A0A0A8X6N1</accession>
<sequence>MREKPVNADIHIMIVPNFRWNISIVVDAAKAKIVCLLGKDESILDGMRIPTRLFSKGRGLS</sequence>
<name>A0A0A8X6N1_MESS1</name>
<dbReference type="Proteomes" id="UP000031014">
    <property type="component" value="Unassembled WGS sequence"/>
</dbReference>
<gene>
    <name evidence="1" type="ORF">SAMD00020551_3043</name>
</gene>
<keyword evidence="2" id="KW-1185">Reference proteome</keyword>
<reference evidence="1 2" key="1">
    <citation type="submission" date="2013-06" db="EMBL/GenBank/DDBJ databases">
        <title>Whole genome shotgun sequence of Bacillus selenatarsenatis SF-1.</title>
        <authorList>
            <person name="Kuroda M."/>
            <person name="Sei K."/>
            <person name="Yamashita M."/>
            <person name="Ike M."/>
        </authorList>
    </citation>
    <scope>NUCLEOTIDE SEQUENCE [LARGE SCALE GENOMIC DNA]</scope>
    <source>
        <strain evidence="1 2">SF-1</strain>
    </source>
</reference>
<dbReference type="STRING" id="1321606.SAMD00020551_3043"/>